<dbReference type="InterPro" id="IPR029168">
    <property type="entry name" value="REC114L"/>
</dbReference>
<dbReference type="GeneID" id="100758463"/>
<protein>
    <submittedName>
        <fullName evidence="3">Meiotic recombination protein REC114 isoform X3</fullName>
    </submittedName>
</protein>
<keyword evidence="2" id="KW-1185">Reference proteome</keyword>
<gene>
    <name evidence="3" type="primary">Rec114</name>
</gene>
<dbReference type="Proteomes" id="UP001108280">
    <property type="component" value="Chromosome 4"/>
</dbReference>
<dbReference type="RefSeq" id="XP_035311720.1">
    <property type="nucleotide sequence ID" value="XM_035455829.1"/>
</dbReference>
<organism evidence="2 3">
    <name type="scientific">Cricetulus griseus</name>
    <name type="common">Chinese hamster</name>
    <name type="synonym">Cricetulus barabensis griseus</name>
    <dbReference type="NCBI Taxonomy" id="10029"/>
    <lineage>
        <taxon>Eukaryota</taxon>
        <taxon>Metazoa</taxon>
        <taxon>Chordata</taxon>
        <taxon>Craniata</taxon>
        <taxon>Vertebrata</taxon>
        <taxon>Euteleostomi</taxon>
        <taxon>Mammalia</taxon>
        <taxon>Eutheria</taxon>
        <taxon>Euarchontoglires</taxon>
        <taxon>Glires</taxon>
        <taxon>Rodentia</taxon>
        <taxon>Myomorpha</taxon>
        <taxon>Muroidea</taxon>
        <taxon>Cricetidae</taxon>
        <taxon>Cricetinae</taxon>
        <taxon>Cricetulus</taxon>
    </lineage>
</organism>
<dbReference type="PANTHER" id="PTHR34921">
    <property type="entry name" value="MEIOTIC RECOMBINATION PROTEIN REC114"/>
    <property type="match status" value="1"/>
</dbReference>
<dbReference type="CTD" id="283677"/>
<dbReference type="RefSeq" id="XP_035299635.1">
    <property type="nucleotide sequence ID" value="XM_035443744.1"/>
</dbReference>
<dbReference type="Pfam" id="PF15165">
    <property type="entry name" value="REC114-like"/>
    <property type="match status" value="1"/>
</dbReference>
<reference evidence="3" key="3">
    <citation type="submission" date="2025-08" db="UniProtKB">
        <authorList>
            <consortium name="RefSeq"/>
        </authorList>
    </citation>
    <scope>IDENTIFICATION</scope>
    <source>
        <strain evidence="3">17A/GY</strain>
        <tissue evidence="3">Liver</tissue>
    </source>
</reference>
<feature type="region of interest" description="Disordered" evidence="1">
    <location>
        <begin position="128"/>
        <end position="155"/>
    </location>
</feature>
<reference evidence="2" key="2">
    <citation type="journal article" date="2020" name="Biotechnol. Bioeng.">
        <title>Chromosome-scale scaffolds for the Chinese hamster reference genome assembly to facilitate the study of the CHO epigenome.</title>
        <authorList>
            <person name="Hilliard W."/>
            <person name="MacDonald M."/>
            <person name="Lee K.H."/>
        </authorList>
    </citation>
    <scope>NUCLEOTIDE SEQUENCE [LARGE SCALE GENOMIC DNA]</scope>
    <source>
        <strain evidence="2">17A/GY</strain>
    </source>
</reference>
<evidence type="ECO:0000313" key="3">
    <source>
        <dbReference type="RefSeq" id="XP_035299635.1"/>
    </source>
</evidence>
<dbReference type="AlphaFoldDB" id="A0A9J7GUE2"/>
<reference evidence="2" key="1">
    <citation type="journal article" date="2018" name="Biotechnol. Bioeng.">
        <title>A reference genome of the Chinese hamster based on a hybrid assembly strategy.</title>
        <authorList>
            <person name="Rupp O."/>
            <person name="MacDonald M.L."/>
            <person name="Li S."/>
            <person name="Dhiman H."/>
            <person name="Polson S."/>
            <person name="Griep S."/>
            <person name="Heffner K."/>
            <person name="Hernandez I."/>
            <person name="Brinkrolf K."/>
            <person name="Jadhav V."/>
            <person name="Samoudi M."/>
            <person name="Hao H."/>
            <person name="Kingham B."/>
            <person name="Goesmann A."/>
            <person name="Betenbaugh M.J."/>
            <person name="Lewis N.E."/>
            <person name="Borth N."/>
            <person name="Lee K.H."/>
        </authorList>
    </citation>
    <scope>NUCLEOTIDE SEQUENCE [LARGE SCALE GENOMIC DNA]</scope>
    <source>
        <strain evidence="2">17A/GY</strain>
    </source>
</reference>
<accession>A0A9J7GUE2</accession>
<name>A0A9J7GUE2_CRIGR</name>
<proteinExistence type="predicted"/>
<evidence type="ECO:0000256" key="1">
    <source>
        <dbReference type="SAM" id="MobiDB-lite"/>
    </source>
</evidence>
<sequence length="230" mass="25181">MAEAGKVASGLGLPGEVSQWPLKRYGRFMLLHTGESPEPSSEADVGSSPTWKVFESSKETGSLVLTIVVSGHFFISQGQTLLNKSRMFRVQFSGESKEEALEHCCSCVQTLAQYITVQAPDSIVQQLQQSPGPLQAGESQEKDPLQQGSHRHPEQQQMCVAAGTGTLEGRTSVMHLAQTILASEKLPLAYEQSSWGAEELGPFLRLCLMDQNFPAFVEEVEKELKKITQS</sequence>
<evidence type="ECO:0000313" key="2">
    <source>
        <dbReference type="Proteomes" id="UP001108280"/>
    </source>
</evidence>
<dbReference type="PANTHER" id="PTHR34921:SF1">
    <property type="entry name" value="MEIOTIC RECOMBINATION PROTEIN REC114"/>
    <property type="match status" value="1"/>
</dbReference>